<organism evidence="1">
    <name type="scientific">Gallibacterium anatis</name>
    <dbReference type="NCBI Taxonomy" id="750"/>
    <lineage>
        <taxon>Bacteria</taxon>
        <taxon>Pseudomonadati</taxon>
        <taxon>Pseudomonadota</taxon>
        <taxon>Gammaproteobacteria</taxon>
        <taxon>Pasteurellales</taxon>
        <taxon>Pasteurellaceae</taxon>
        <taxon>Gallibacterium</taxon>
    </lineage>
</organism>
<accession>A0A930UTH2</accession>
<comment type="caution">
    <text evidence="1">The sequence shown here is derived from an EMBL/GenBank/DDBJ whole genome shotgun (WGS) entry which is preliminary data.</text>
</comment>
<sequence length="284" mass="30943">MATKNGGVFVIPASQLVIKDPDVESGYTPKLKPMKDWVHTLPGNTSVGFSEYRVDENGNLEIKINAESKNISQVQNETYELTAEDGTPLTLYVSFENDNKSGTSVTLFSVTVKDDVYPIVGNVASNGVTDDTQWKDISVALTATGNDLASWKVKLEIFDDQNPDSPVWTQEKGGITSSSKTVSFDASSFTAENGHSYTLKATALSNSEKANTVEERITVDTTPPEVMSNLTIDSGGNLKLHVELKEPVKYFIYDSKVESDQISFTGKQNYSSAKDLPSMDATLI</sequence>
<gene>
    <name evidence="1" type="ORF">INT80_04365</name>
</gene>
<proteinExistence type="predicted"/>
<protein>
    <recommendedName>
        <fullName evidence="2">Bacterial Ig-like domain-containing protein</fullName>
    </recommendedName>
</protein>
<evidence type="ECO:0000313" key="1">
    <source>
        <dbReference type="EMBL" id="MBF4102416.1"/>
    </source>
</evidence>
<reference evidence="1" key="1">
    <citation type="submission" date="2020-11" db="EMBL/GenBank/DDBJ databases">
        <title>Gallibacterium anatis 1637, full genome, WGS.</title>
        <authorList>
            <person name="Laishevtcev A.I."/>
            <person name="Yakimova E.A."/>
            <person name="Petkovich D."/>
            <person name="Stepanova T.V."/>
            <person name="Kalendr R.S."/>
            <person name="Rubalsky E.O."/>
            <person name="Zulkarneev E.R."/>
            <person name="Aleshkin A.V."/>
        </authorList>
    </citation>
    <scope>NUCLEOTIDE SEQUENCE</scope>
    <source>
        <strain evidence="1">1637</strain>
    </source>
</reference>
<dbReference type="AlphaFoldDB" id="A0A930UTH2"/>
<dbReference type="EMBL" id="JADION010000009">
    <property type="protein sequence ID" value="MBF4102416.1"/>
    <property type="molecule type" value="Genomic_DNA"/>
</dbReference>
<name>A0A930UTH2_9PAST</name>
<evidence type="ECO:0008006" key="2">
    <source>
        <dbReference type="Google" id="ProtNLM"/>
    </source>
</evidence>